<comment type="subcellular location">
    <subcellularLocation>
        <location evidence="1">Cell envelope</location>
    </subcellularLocation>
</comment>
<accession>A0A2N0ZCP0</accession>
<evidence type="ECO:0000259" key="7">
    <source>
        <dbReference type="PROSITE" id="PS50857"/>
    </source>
</evidence>
<evidence type="ECO:0000256" key="6">
    <source>
        <dbReference type="ARBA" id="ARBA00047816"/>
    </source>
</evidence>
<dbReference type="GO" id="GO:0005507">
    <property type="term" value="F:copper ion binding"/>
    <property type="evidence" value="ECO:0007669"/>
    <property type="project" value="InterPro"/>
</dbReference>
<keyword evidence="2" id="KW-0479">Metal-binding</keyword>
<evidence type="ECO:0000256" key="4">
    <source>
        <dbReference type="ARBA" id="ARBA00024688"/>
    </source>
</evidence>
<feature type="domain" description="Cytochrome oxidase subunit II copper A binding" evidence="7">
    <location>
        <begin position="55"/>
        <end position="159"/>
    </location>
</feature>
<dbReference type="Pfam" id="PF00116">
    <property type="entry name" value="COX2"/>
    <property type="match status" value="1"/>
</dbReference>
<dbReference type="EMBL" id="PISD01000046">
    <property type="protein sequence ID" value="PKG27268.1"/>
    <property type="molecule type" value="Genomic_DNA"/>
</dbReference>
<dbReference type="PANTHER" id="PTHR42838:SF2">
    <property type="entry name" value="NITROUS-OXIDE REDUCTASE"/>
    <property type="match status" value="1"/>
</dbReference>
<reference evidence="8 9" key="1">
    <citation type="journal article" date="2010" name="Int. J. Syst. Evol. Microbiol.">
        <title>Bacillus horneckiae sp. nov., isolated from a spacecraft-assembly clean room.</title>
        <authorList>
            <person name="Vaishampayan P."/>
            <person name="Probst A."/>
            <person name="Krishnamurthi S."/>
            <person name="Ghosh S."/>
            <person name="Osman S."/>
            <person name="McDowall A."/>
            <person name="Ruckmani A."/>
            <person name="Mayilraj S."/>
            <person name="Venkateswaran K."/>
        </authorList>
    </citation>
    <scope>NUCLEOTIDE SEQUENCE [LARGE SCALE GENOMIC DNA]</scope>
    <source>
        <strain evidence="9">1PO1SC</strain>
    </source>
</reference>
<dbReference type="InterPro" id="IPR001505">
    <property type="entry name" value="Copper_CuA"/>
</dbReference>
<dbReference type="GO" id="GO:0030313">
    <property type="term" value="C:cell envelope"/>
    <property type="evidence" value="ECO:0007669"/>
    <property type="project" value="UniProtKB-SubCell"/>
</dbReference>
<evidence type="ECO:0000256" key="2">
    <source>
        <dbReference type="ARBA" id="ARBA00022723"/>
    </source>
</evidence>
<organism evidence="8 9">
    <name type="scientific">Cytobacillus horneckiae</name>
    <dbReference type="NCBI Taxonomy" id="549687"/>
    <lineage>
        <taxon>Bacteria</taxon>
        <taxon>Bacillati</taxon>
        <taxon>Bacillota</taxon>
        <taxon>Bacilli</taxon>
        <taxon>Bacillales</taxon>
        <taxon>Bacillaceae</taxon>
        <taxon>Cytobacillus</taxon>
    </lineage>
</organism>
<dbReference type="Gene3D" id="2.60.40.420">
    <property type="entry name" value="Cupredoxins - blue copper proteins"/>
    <property type="match status" value="1"/>
</dbReference>
<dbReference type="PRINTS" id="PR01166">
    <property type="entry name" value="CYCOXIDASEII"/>
</dbReference>
<dbReference type="PANTHER" id="PTHR42838">
    <property type="entry name" value="CYTOCHROME C OXIDASE SUBUNIT II"/>
    <property type="match status" value="1"/>
</dbReference>
<keyword evidence="9" id="KW-1185">Reference proteome</keyword>
<sequence>MHMHKFEKLWLIFGVASLLVFLSVLGVSAFHHGHHASSWSELIDPEKVDETEPFDEPGLKKVEGKDWDYELVFVASAFSYQPNEVQIPLGSTVKIIATTKDVIHGFQIPGSNINMMLEPGYVSEYIATLNQAGEFLVLCNEYCGAGHHLMTSKIEVIES</sequence>
<dbReference type="PROSITE" id="PS50857">
    <property type="entry name" value="COX2_CUA"/>
    <property type="match status" value="1"/>
</dbReference>
<protein>
    <recommendedName>
        <fullName evidence="5">Cytochrome aa3 subunit 2</fullName>
    </recommendedName>
</protein>
<comment type="function">
    <text evidence="4">Subunits I and II form the functional core of the enzyme complex. Electrons originating in cytochrome c are transferred via heme a and Cu(A) to the binuclear center formed by heme a3 and Cu(B).</text>
</comment>
<evidence type="ECO:0000256" key="1">
    <source>
        <dbReference type="ARBA" id="ARBA00004196"/>
    </source>
</evidence>
<evidence type="ECO:0000313" key="9">
    <source>
        <dbReference type="Proteomes" id="UP000233343"/>
    </source>
</evidence>
<dbReference type="AlphaFoldDB" id="A0A2N0ZCP0"/>
<gene>
    <name evidence="8" type="ORF">CWS20_19060</name>
</gene>
<dbReference type="InterPro" id="IPR051403">
    <property type="entry name" value="NosZ/Cyto_c_oxidase_sub2"/>
</dbReference>
<dbReference type="Proteomes" id="UP000233343">
    <property type="component" value="Unassembled WGS sequence"/>
</dbReference>
<dbReference type="InterPro" id="IPR002429">
    <property type="entry name" value="CcO_II-like_C"/>
</dbReference>
<dbReference type="PROSITE" id="PS00078">
    <property type="entry name" value="COX2"/>
    <property type="match status" value="1"/>
</dbReference>
<keyword evidence="3" id="KW-0186">Copper</keyword>
<dbReference type="RefSeq" id="WP_066200443.1">
    <property type="nucleotide sequence ID" value="NZ_JAMAUX010000006.1"/>
</dbReference>
<evidence type="ECO:0000313" key="8">
    <source>
        <dbReference type="EMBL" id="PKG27268.1"/>
    </source>
</evidence>
<dbReference type="CDD" id="cd13913">
    <property type="entry name" value="ba3_CcO_II_C"/>
    <property type="match status" value="1"/>
</dbReference>
<proteinExistence type="predicted"/>
<dbReference type="SUPFAM" id="SSF49503">
    <property type="entry name" value="Cupredoxins"/>
    <property type="match status" value="1"/>
</dbReference>
<dbReference type="InterPro" id="IPR034214">
    <property type="entry name" value="Ba3_CcO_II_C"/>
</dbReference>
<comment type="catalytic activity">
    <reaction evidence="6">
        <text>4 Fe(II)-[cytochrome c] + O2 + 8 H(+)(in) = 4 Fe(III)-[cytochrome c] + 2 H2O + 4 H(+)(out)</text>
        <dbReference type="Rhea" id="RHEA:11436"/>
        <dbReference type="Rhea" id="RHEA-COMP:10350"/>
        <dbReference type="Rhea" id="RHEA-COMP:14399"/>
        <dbReference type="ChEBI" id="CHEBI:15377"/>
        <dbReference type="ChEBI" id="CHEBI:15378"/>
        <dbReference type="ChEBI" id="CHEBI:15379"/>
        <dbReference type="ChEBI" id="CHEBI:29033"/>
        <dbReference type="ChEBI" id="CHEBI:29034"/>
        <dbReference type="EC" id="7.1.1.9"/>
    </reaction>
</comment>
<evidence type="ECO:0000256" key="5">
    <source>
        <dbReference type="ARBA" id="ARBA00031399"/>
    </source>
</evidence>
<dbReference type="GO" id="GO:0004129">
    <property type="term" value="F:cytochrome-c oxidase activity"/>
    <property type="evidence" value="ECO:0007669"/>
    <property type="project" value="UniProtKB-EC"/>
</dbReference>
<name>A0A2N0ZCP0_9BACI</name>
<dbReference type="GO" id="GO:0016020">
    <property type="term" value="C:membrane"/>
    <property type="evidence" value="ECO:0007669"/>
    <property type="project" value="InterPro"/>
</dbReference>
<dbReference type="InterPro" id="IPR008972">
    <property type="entry name" value="Cupredoxin"/>
</dbReference>
<comment type="caution">
    <text evidence="8">The sequence shown here is derived from an EMBL/GenBank/DDBJ whole genome shotgun (WGS) entry which is preliminary data.</text>
</comment>
<evidence type="ECO:0000256" key="3">
    <source>
        <dbReference type="ARBA" id="ARBA00023008"/>
    </source>
</evidence>